<evidence type="ECO:0000313" key="2">
    <source>
        <dbReference type="Proteomes" id="UP000682111"/>
    </source>
</evidence>
<dbReference type="EMBL" id="BORC01000005">
    <property type="protein sequence ID" value="GIN63070.1"/>
    <property type="molecule type" value="Genomic_DNA"/>
</dbReference>
<name>A0A919WJF1_9BACI</name>
<gene>
    <name evidence="1" type="ORF">J27TS8_30630</name>
</gene>
<proteinExistence type="predicted"/>
<protein>
    <recommendedName>
        <fullName evidence="3">N-acetyltransferase domain-containing protein</fullName>
    </recommendedName>
</protein>
<keyword evidence="2" id="KW-1185">Reference proteome</keyword>
<dbReference type="Gene3D" id="3.40.630.30">
    <property type="match status" value="1"/>
</dbReference>
<dbReference type="AlphaFoldDB" id="A0A919WJF1"/>
<dbReference type="Proteomes" id="UP000682111">
    <property type="component" value="Unassembled WGS sequence"/>
</dbReference>
<evidence type="ECO:0008006" key="3">
    <source>
        <dbReference type="Google" id="ProtNLM"/>
    </source>
</evidence>
<comment type="caution">
    <text evidence="1">The sequence shown here is derived from an EMBL/GenBank/DDBJ whole genome shotgun (WGS) entry which is preliminary data.</text>
</comment>
<sequence>MEALVRCARMKDKDKLVAFLEKANLGTEGVEAAIDYFLILEDEDERIQATIGIEPLGAYGLLRSLAMTQKLSENDLLFLFEQMLKLAREKKFESLYLATNKRSALSLFSVLGFDREDKENLPKGLFASEHVKHIMNVDNSLFMRLKLE</sequence>
<organism evidence="1 2">
    <name type="scientific">Robertmurraya siralis</name>
    <dbReference type="NCBI Taxonomy" id="77777"/>
    <lineage>
        <taxon>Bacteria</taxon>
        <taxon>Bacillati</taxon>
        <taxon>Bacillota</taxon>
        <taxon>Bacilli</taxon>
        <taxon>Bacillales</taxon>
        <taxon>Bacillaceae</taxon>
        <taxon>Robertmurraya</taxon>
    </lineage>
</organism>
<dbReference type="RefSeq" id="WP_212934027.1">
    <property type="nucleotide sequence ID" value="NZ_BORC01000005.1"/>
</dbReference>
<reference evidence="1" key="1">
    <citation type="submission" date="2021-03" db="EMBL/GenBank/DDBJ databases">
        <title>Antimicrobial resistance genes in bacteria isolated from Japanese honey, and their potential for conferring macrolide and lincosamide resistance in the American foulbrood pathogen Paenibacillus larvae.</title>
        <authorList>
            <person name="Okamoto M."/>
            <person name="Kumagai M."/>
            <person name="Kanamori H."/>
            <person name="Takamatsu D."/>
        </authorList>
    </citation>
    <scope>NUCLEOTIDE SEQUENCE</scope>
    <source>
        <strain evidence="1">J27TS8</strain>
    </source>
</reference>
<accession>A0A919WJF1</accession>
<evidence type="ECO:0000313" key="1">
    <source>
        <dbReference type="EMBL" id="GIN63070.1"/>
    </source>
</evidence>